<organism evidence="2 3">
    <name type="scientific">Legionella nautarum</name>
    <dbReference type="NCBI Taxonomy" id="45070"/>
    <lineage>
        <taxon>Bacteria</taxon>
        <taxon>Pseudomonadati</taxon>
        <taxon>Pseudomonadota</taxon>
        <taxon>Gammaproteobacteria</taxon>
        <taxon>Legionellales</taxon>
        <taxon>Legionellaceae</taxon>
        <taxon>Legionella</taxon>
    </lineage>
</organism>
<proteinExistence type="predicted"/>
<dbReference type="AlphaFoldDB" id="A0A0W0WKQ5"/>
<keyword evidence="1" id="KW-0812">Transmembrane</keyword>
<evidence type="ECO:0000313" key="2">
    <source>
        <dbReference type="EMBL" id="KTD32879.1"/>
    </source>
</evidence>
<evidence type="ECO:0000256" key="1">
    <source>
        <dbReference type="SAM" id="Phobius"/>
    </source>
</evidence>
<sequence length="50" mass="5227">MRLTNNIGFILLAIFLILIAISALVPGVPIPSVLTGIVALLAAIFILIGR</sequence>
<accession>A0A0W0WKQ5</accession>
<feature type="transmembrane region" description="Helical" evidence="1">
    <location>
        <begin position="30"/>
        <end position="48"/>
    </location>
</feature>
<evidence type="ECO:0008006" key="4">
    <source>
        <dbReference type="Google" id="ProtNLM"/>
    </source>
</evidence>
<feature type="transmembrane region" description="Helical" evidence="1">
    <location>
        <begin position="7"/>
        <end position="24"/>
    </location>
</feature>
<gene>
    <name evidence="2" type="ORF">Lnau_2527</name>
</gene>
<reference evidence="2 3" key="1">
    <citation type="submission" date="2015-11" db="EMBL/GenBank/DDBJ databases">
        <title>Genomic analysis of 38 Legionella species identifies large and diverse effector repertoires.</title>
        <authorList>
            <person name="Burstein D."/>
            <person name="Amaro F."/>
            <person name="Zusman T."/>
            <person name="Lifshitz Z."/>
            <person name="Cohen O."/>
            <person name="Gilbert J.A."/>
            <person name="Pupko T."/>
            <person name="Shuman H.A."/>
            <person name="Segal G."/>
        </authorList>
    </citation>
    <scope>NUCLEOTIDE SEQUENCE [LARGE SCALE GENOMIC DNA]</scope>
    <source>
        <strain evidence="2 3">ATCC 49506</strain>
    </source>
</reference>
<dbReference type="Proteomes" id="UP000054725">
    <property type="component" value="Unassembled WGS sequence"/>
</dbReference>
<dbReference type="RefSeq" id="WP_165482921.1">
    <property type="nucleotide sequence ID" value="NZ_CAAAIF010000004.1"/>
</dbReference>
<keyword evidence="1" id="KW-1133">Transmembrane helix</keyword>
<keyword evidence="1" id="KW-0472">Membrane</keyword>
<dbReference type="EMBL" id="LNYO01000024">
    <property type="protein sequence ID" value="KTD32879.1"/>
    <property type="molecule type" value="Genomic_DNA"/>
</dbReference>
<dbReference type="PATRIC" id="fig|45070.6.peg.2665"/>
<protein>
    <recommendedName>
        <fullName evidence="4">Transmembrane protein</fullName>
    </recommendedName>
</protein>
<name>A0A0W0WKQ5_9GAMM</name>
<keyword evidence="3" id="KW-1185">Reference proteome</keyword>
<evidence type="ECO:0000313" key="3">
    <source>
        <dbReference type="Proteomes" id="UP000054725"/>
    </source>
</evidence>
<comment type="caution">
    <text evidence="2">The sequence shown here is derived from an EMBL/GenBank/DDBJ whole genome shotgun (WGS) entry which is preliminary data.</text>
</comment>